<feature type="binding site" evidence="5">
    <location>
        <position position="27"/>
    </location>
    <ligand>
        <name>Zn(2+)</name>
        <dbReference type="ChEBI" id="CHEBI:29105"/>
        <note>catalytic</note>
    </ligand>
</feature>
<feature type="site" description="Important for catalytic activity" evidence="5">
    <location>
        <position position="236"/>
    </location>
</feature>
<evidence type="ECO:0000256" key="5">
    <source>
        <dbReference type="HAMAP-Rule" id="MF_01962"/>
    </source>
</evidence>
<dbReference type="NCBIfam" id="NF006850">
    <property type="entry name" value="PRK09358.1-6"/>
    <property type="match status" value="1"/>
</dbReference>
<dbReference type="HAMAP" id="MF_01962">
    <property type="entry name" value="Adenine_deaminase"/>
    <property type="match status" value="1"/>
</dbReference>
<feature type="binding site" evidence="5">
    <location>
        <position position="29"/>
    </location>
    <ligand>
        <name>Zn(2+)</name>
        <dbReference type="ChEBI" id="CHEBI:29105"/>
        <note>catalytic</note>
    </ligand>
</feature>
<dbReference type="EC" id="3.5.4.2" evidence="5"/>
<sequence length="354" mass="38596">MDVEQRTRRAAATGEDPLMSLPKAELHLHIEGTLEPDLAFALARRNGVTLPYASVEELRAAYRFASLQEFLDLYYACMSALRTRRDFADLVLAYLRHAHAQGLRHVDMFFDPEGHTERGVPLEEVVEGLRDGLREGEAELGVTGTLVMCVLRHLPEETSLRTLDAMLDRYGDLIGTEWTGIGLDSSEQGNPPAKHARVFARARAAGLRLVAHAGEEGTPEDVTQALDVLHVEHVDHGVAAAGSAAVMRRLADEHITLTVCPLSNLALQVTPDLARHPLPTLIAHGVPVTINSDDPAYFGGYLGDNFIAARDRIGLTEAQLVACARESVDASFATPARQAAIRQEIDDWVAAHEA</sequence>
<dbReference type="GO" id="GO:0043103">
    <property type="term" value="P:hypoxanthine salvage"/>
    <property type="evidence" value="ECO:0007669"/>
    <property type="project" value="UniProtKB-UniRule"/>
</dbReference>
<dbReference type="GO" id="GO:0008270">
    <property type="term" value="F:zinc ion binding"/>
    <property type="evidence" value="ECO:0007669"/>
    <property type="project" value="UniProtKB-UniRule"/>
</dbReference>
<feature type="binding site" evidence="5">
    <location>
        <position position="212"/>
    </location>
    <ligand>
        <name>Zn(2+)</name>
        <dbReference type="ChEBI" id="CHEBI:29105"/>
        <note>catalytic</note>
    </ligand>
</feature>
<feature type="binding site" evidence="5">
    <location>
        <position position="293"/>
    </location>
    <ligand>
        <name>Zn(2+)</name>
        <dbReference type="ChEBI" id="CHEBI:29105"/>
        <note>catalytic</note>
    </ligand>
</feature>
<evidence type="ECO:0000313" key="7">
    <source>
        <dbReference type="EMBL" id="KAB1633770.1"/>
    </source>
</evidence>
<dbReference type="PANTHER" id="PTHR43114">
    <property type="entry name" value="ADENINE DEAMINASE"/>
    <property type="match status" value="1"/>
</dbReference>
<dbReference type="InterPro" id="IPR001365">
    <property type="entry name" value="A_deaminase_dom"/>
</dbReference>
<dbReference type="InterPro" id="IPR032466">
    <property type="entry name" value="Metal_Hydrolase"/>
</dbReference>
<dbReference type="AlphaFoldDB" id="A0A7C8BPE9"/>
<comment type="caution">
    <text evidence="7">The sequence shown here is derived from an EMBL/GenBank/DDBJ whole genome shotgun (WGS) entry which is preliminary data.</text>
</comment>
<dbReference type="Gene3D" id="3.20.20.140">
    <property type="entry name" value="Metal-dependent hydrolases"/>
    <property type="match status" value="1"/>
</dbReference>
<dbReference type="EMBL" id="WBKA01000001">
    <property type="protein sequence ID" value="KAB1633770.1"/>
    <property type="molecule type" value="Genomic_DNA"/>
</dbReference>
<feature type="binding site" evidence="5">
    <location>
        <position position="294"/>
    </location>
    <ligand>
        <name>substrate</name>
    </ligand>
</feature>
<evidence type="ECO:0000256" key="2">
    <source>
        <dbReference type="ARBA" id="ARBA00022801"/>
    </source>
</evidence>
<dbReference type="Pfam" id="PF00962">
    <property type="entry name" value="A_deaminase"/>
    <property type="match status" value="1"/>
</dbReference>
<dbReference type="GO" id="GO:0009117">
    <property type="term" value="P:nucleotide metabolic process"/>
    <property type="evidence" value="ECO:0007669"/>
    <property type="project" value="UniProtKB-KW"/>
</dbReference>
<dbReference type="InterPro" id="IPR028892">
    <property type="entry name" value="ADE"/>
</dbReference>
<evidence type="ECO:0000256" key="1">
    <source>
        <dbReference type="ARBA" id="ARBA00022723"/>
    </source>
</evidence>
<gene>
    <name evidence="7" type="ORF">F8O02_02315</name>
</gene>
<keyword evidence="4 5" id="KW-0546">Nucleotide metabolism</keyword>
<dbReference type="GO" id="GO:0006146">
    <property type="term" value="P:adenine catabolic process"/>
    <property type="evidence" value="ECO:0007669"/>
    <property type="project" value="UniProtKB-UniRule"/>
</dbReference>
<feature type="active site" description="Proton donor" evidence="5">
    <location>
        <position position="215"/>
    </location>
</feature>
<protein>
    <recommendedName>
        <fullName evidence="5">Adenine deaminase</fullName>
        <shortName evidence="5">ADE</shortName>
        <ecNumber evidence="5">3.5.4.2</ecNumber>
    </recommendedName>
    <alternativeName>
        <fullName evidence="5">Adenine aminohydrolase</fullName>
        <shortName evidence="5">AAH</shortName>
    </alternativeName>
</protein>
<comment type="similarity">
    <text evidence="5">Belongs to the metallo-dependent hydrolases superfamily. Adenosine and AMP deaminases family. Adenine deaminase type 2 subfamily.</text>
</comment>
<feature type="domain" description="Adenosine deaminase" evidence="6">
    <location>
        <begin position="22"/>
        <end position="348"/>
    </location>
</feature>
<accession>A0A7C8BPE9</accession>
<evidence type="ECO:0000256" key="3">
    <source>
        <dbReference type="ARBA" id="ARBA00022833"/>
    </source>
</evidence>
<evidence type="ECO:0000313" key="8">
    <source>
        <dbReference type="Proteomes" id="UP000481339"/>
    </source>
</evidence>
<comment type="cofactor">
    <cofactor evidence="5">
        <name>Zn(2+)</name>
        <dbReference type="ChEBI" id="CHEBI:29105"/>
    </cofactor>
    <text evidence="5">Binds 1 zinc ion per subunit.</text>
</comment>
<comment type="function">
    <text evidence="5">Catalyzes the hydrolytic deamination of adenine to hypoxanthine. Plays an important role in the purine salvage pathway and in nitrogen catabolism.</text>
</comment>
<name>A0A7C8BPE9_9MICO</name>
<keyword evidence="2 5" id="KW-0378">Hydrolase</keyword>
<dbReference type="PANTHER" id="PTHR43114:SF6">
    <property type="entry name" value="ADENINE DEAMINASE"/>
    <property type="match status" value="1"/>
</dbReference>
<dbReference type="InterPro" id="IPR006330">
    <property type="entry name" value="Ado/ade_deaminase"/>
</dbReference>
<keyword evidence="1 5" id="KW-0479">Metal-binding</keyword>
<dbReference type="GO" id="GO:0000034">
    <property type="term" value="F:adenine deaminase activity"/>
    <property type="evidence" value="ECO:0007669"/>
    <property type="project" value="UniProtKB-UniRule"/>
</dbReference>
<dbReference type="NCBIfam" id="TIGR01430">
    <property type="entry name" value="aden_deam"/>
    <property type="match status" value="1"/>
</dbReference>
<comment type="catalytic activity">
    <reaction evidence="5">
        <text>adenine + H2O + H(+) = hypoxanthine + NH4(+)</text>
        <dbReference type="Rhea" id="RHEA:23688"/>
        <dbReference type="ChEBI" id="CHEBI:15377"/>
        <dbReference type="ChEBI" id="CHEBI:15378"/>
        <dbReference type="ChEBI" id="CHEBI:16708"/>
        <dbReference type="ChEBI" id="CHEBI:17368"/>
        <dbReference type="ChEBI" id="CHEBI:28938"/>
        <dbReference type="EC" id="3.5.4.2"/>
    </reaction>
</comment>
<dbReference type="GO" id="GO:0005829">
    <property type="term" value="C:cytosol"/>
    <property type="evidence" value="ECO:0007669"/>
    <property type="project" value="TreeGrafter"/>
</dbReference>
<evidence type="ECO:0000256" key="4">
    <source>
        <dbReference type="ARBA" id="ARBA00023080"/>
    </source>
</evidence>
<organism evidence="7 8">
    <name type="scientific">Pseudoclavibacter caeni</name>
    <dbReference type="NCBI Taxonomy" id="908846"/>
    <lineage>
        <taxon>Bacteria</taxon>
        <taxon>Bacillati</taxon>
        <taxon>Actinomycetota</taxon>
        <taxon>Actinomycetes</taxon>
        <taxon>Micrococcales</taxon>
        <taxon>Microbacteriaceae</taxon>
        <taxon>Pseudoclavibacter</taxon>
    </lineage>
</organism>
<dbReference type="SUPFAM" id="SSF51556">
    <property type="entry name" value="Metallo-dependent hydrolases"/>
    <property type="match status" value="1"/>
</dbReference>
<dbReference type="Proteomes" id="UP000481339">
    <property type="component" value="Unassembled WGS sequence"/>
</dbReference>
<evidence type="ECO:0000259" key="6">
    <source>
        <dbReference type="Pfam" id="PF00962"/>
    </source>
</evidence>
<reference evidence="7 8" key="1">
    <citation type="submission" date="2019-09" db="EMBL/GenBank/DDBJ databases">
        <title>Phylogeny of genus Pseudoclavibacter and closely related genus.</title>
        <authorList>
            <person name="Li Y."/>
        </authorList>
    </citation>
    <scope>NUCLEOTIDE SEQUENCE [LARGE SCALE GENOMIC DNA]</scope>
    <source>
        <strain evidence="7 8">JCM 16921</strain>
    </source>
</reference>
<dbReference type="OrthoDB" id="105475at2"/>
<keyword evidence="8" id="KW-1185">Reference proteome</keyword>
<keyword evidence="3 5" id="KW-0862">Zinc</keyword>
<proteinExistence type="inferred from homology"/>